<protein>
    <submittedName>
        <fullName evidence="1">Uncharacterized protein</fullName>
    </submittedName>
</protein>
<gene>
    <name evidence="1" type="ORF">BZZ03_08270</name>
</gene>
<evidence type="ECO:0000313" key="1">
    <source>
        <dbReference type="EMBL" id="OUK04053.1"/>
    </source>
</evidence>
<comment type="caution">
    <text evidence="1">The sequence shown here is derived from an EMBL/GenBank/DDBJ whole genome shotgun (WGS) entry which is preliminary data.</text>
</comment>
<dbReference type="RefSeq" id="WP_086582992.1">
    <property type="nucleotide sequence ID" value="NZ_MUIZ01000005.1"/>
</dbReference>
<organism evidence="1">
    <name type="scientific">Lactococcus petauri</name>
    <dbReference type="NCBI Taxonomy" id="1940789"/>
    <lineage>
        <taxon>Bacteria</taxon>
        <taxon>Bacillati</taxon>
        <taxon>Bacillota</taxon>
        <taxon>Bacilli</taxon>
        <taxon>Lactobacillales</taxon>
        <taxon>Streptococcaceae</taxon>
        <taxon>Lactococcus</taxon>
    </lineage>
</organism>
<accession>A0A252CBU9</accession>
<proteinExistence type="predicted"/>
<dbReference type="EMBL" id="MUIZ01000005">
    <property type="protein sequence ID" value="OUK04053.1"/>
    <property type="molecule type" value="Genomic_DNA"/>
</dbReference>
<name>A0A252CBU9_9LACT</name>
<reference evidence="1" key="1">
    <citation type="submission" date="2017-02" db="EMBL/GenBank/DDBJ databases">
        <authorList>
            <person name="Peterson S.W."/>
        </authorList>
    </citation>
    <scope>NUCLEOTIDE SEQUENCE [LARGE SCALE GENOMIC DNA]</scope>
    <source>
        <strain evidence="1">159469</strain>
    </source>
</reference>
<sequence>MKEIIVVLAISTKKEKGWLKVATLRDSWGDLGMHFDKLKFGNIFVAPGLYDVELANNAGFGQNPQYEVLQARKIGTFEELIEITKNK</sequence>
<dbReference type="AlphaFoldDB" id="A0A252CBU9"/>
<dbReference type="Proteomes" id="UP000194606">
    <property type="component" value="Unassembled WGS sequence"/>
</dbReference>